<proteinExistence type="predicted"/>
<sequence>MAAGRQCKIQRRYWKLLHSKGSTICSSEKLWDVQLITQHMISTQRKRLLVENLIATEKNDETTVYQSQHNL</sequence>
<dbReference type="AlphaFoldDB" id="A0A976FJR8"/>
<dbReference type="KEGG" id="blac:94351197"/>
<dbReference type="OrthoDB" id="188741at2759"/>
<comment type="caution">
    <text evidence="1">The sequence shown here is derived from an EMBL/GenBank/DDBJ whole genome shotgun (WGS) entry which is preliminary data.</text>
</comment>
<protein>
    <submittedName>
        <fullName evidence="1">Uncharacterized protein</fullName>
    </submittedName>
</protein>
<reference evidence="1 2" key="1">
    <citation type="journal article" date="2021" name="Genome Biol.">
        <title>AFLAP: assembly-free linkage analysis pipeline using k-mers from genome sequencing data.</title>
        <authorList>
            <person name="Fletcher K."/>
            <person name="Zhang L."/>
            <person name="Gil J."/>
            <person name="Han R."/>
            <person name="Cavanaugh K."/>
            <person name="Michelmore R."/>
        </authorList>
    </citation>
    <scope>NUCLEOTIDE SEQUENCE [LARGE SCALE GENOMIC DNA]</scope>
    <source>
        <strain evidence="1 2">SF5</strain>
    </source>
</reference>
<name>A0A976FJR8_BRELC</name>
<accession>A0A976FJR8</accession>
<evidence type="ECO:0000313" key="1">
    <source>
        <dbReference type="EMBL" id="TDH68077.1"/>
    </source>
</evidence>
<gene>
    <name evidence="1" type="ORF">CCR75_007466</name>
</gene>
<dbReference type="GeneID" id="94351197"/>
<keyword evidence="2" id="KW-1185">Reference proteome</keyword>
<dbReference type="EMBL" id="SHOA02000013">
    <property type="protein sequence ID" value="TDH68077.1"/>
    <property type="molecule type" value="Genomic_DNA"/>
</dbReference>
<dbReference type="Proteomes" id="UP000294530">
    <property type="component" value="Unassembled WGS sequence"/>
</dbReference>
<evidence type="ECO:0000313" key="2">
    <source>
        <dbReference type="Proteomes" id="UP000294530"/>
    </source>
</evidence>
<dbReference type="RefSeq" id="XP_067817576.1">
    <property type="nucleotide sequence ID" value="XM_067965526.1"/>
</dbReference>
<organism evidence="1 2">
    <name type="scientific">Bremia lactucae</name>
    <name type="common">Lettuce downy mildew</name>
    <dbReference type="NCBI Taxonomy" id="4779"/>
    <lineage>
        <taxon>Eukaryota</taxon>
        <taxon>Sar</taxon>
        <taxon>Stramenopiles</taxon>
        <taxon>Oomycota</taxon>
        <taxon>Peronosporomycetes</taxon>
        <taxon>Peronosporales</taxon>
        <taxon>Peronosporaceae</taxon>
        <taxon>Bremia</taxon>
    </lineage>
</organism>